<evidence type="ECO:0000313" key="1">
    <source>
        <dbReference type="EMBL" id="BBF97977.1"/>
    </source>
</evidence>
<proteinExistence type="evidence at transcript level"/>
<reference evidence="1" key="1">
    <citation type="journal article" date="2017" name="Toxins">
        <title>Combined Venom Gland Transcriptomic and Venom Peptidomic Analysis of the Predatory Ant Odontomachus monticola.</title>
        <authorList>
            <person name="Kazuma K."/>
            <person name="Masuko K."/>
            <person name="Konno K."/>
            <person name="Inagaki H."/>
        </authorList>
    </citation>
    <scope>NUCLEOTIDE SEQUENCE</scope>
    <source>
        <tissue evidence="1">Venom gland and sac</tissue>
    </source>
</reference>
<name>A0A348G6A4_ODOMO</name>
<protein>
    <submittedName>
        <fullName evidence="1">Short neuropeptide</fullName>
    </submittedName>
</protein>
<keyword evidence="1" id="KW-0527">Neuropeptide</keyword>
<dbReference type="EMBL" id="FX986020">
    <property type="protein sequence ID" value="BBF97977.1"/>
    <property type="molecule type" value="mRNA"/>
</dbReference>
<accession>A0A348G6A4</accession>
<organism evidence="1">
    <name type="scientific">Odontomachus monticola</name>
    <name type="common">Trap-jaw ant</name>
    <dbReference type="NCBI Taxonomy" id="613454"/>
    <lineage>
        <taxon>Eukaryota</taxon>
        <taxon>Metazoa</taxon>
        <taxon>Ecdysozoa</taxon>
        <taxon>Arthropoda</taxon>
        <taxon>Hexapoda</taxon>
        <taxon>Insecta</taxon>
        <taxon>Pterygota</taxon>
        <taxon>Neoptera</taxon>
        <taxon>Endopterygota</taxon>
        <taxon>Hymenoptera</taxon>
        <taxon>Apocrita</taxon>
        <taxon>Aculeata</taxon>
        <taxon>Formicoidea</taxon>
        <taxon>Formicidae</taxon>
        <taxon>Ponerinae</taxon>
        <taxon>Ponerini</taxon>
        <taxon>Odontomachus</taxon>
    </lineage>
</organism>
<reference evidence="1" key="2">
    <citation type="submission" date="2018-08" db="EMBL/GenBank/DDBJ databases">
        <authorList>
            <person name="Ferrada E.E."/>
            <person name="Latorre B.A."/>
        </authorList>
    </citation>
    <scope>NUCLEOTIDE SEQUENCE</scope>
    <source>
        <tissue evidence="1">Venom gland and sac</tissue>
    </source>
</reference>
<gene>
    <name evidence="1" type="primary">SNPF_OM</name>
</gene>
<dbReference type="AlphaFoldDB" id="A0A348G6A4"/>
<dbReference type="GO" id="GO:0007218">
    <property type="term" value="P:neuropeptide signaling pathway"/>
    <property type="evidence" value="ECO:0007669"/>
    <property type="project" value="UniProtKB-KW"/>
</dbReference>
<sequence>MDVKRITGLIAFVVIVGFASGTENYMDYGDEPAEKTAAENIHELYRLLLQRNALDNAGFAGIPLEHLMIRKSQRSPSLRLRFGRSGPHASAGVLPRPMGAAAAAAGYDDNN</sequence>